<dbReference type="GO" id="GO:0005819">
    <property type="term" value="C:spindle"/>
    <property type="evidence" value="ECO:0007669"/>
    <property type="project" value="TreeGrafter"/>
</dbReference>
<evidence type="ECO:0000313" key="8">
    <source>
        <dbReference type="EMBL" id="KAG6712525.1"/>
    </source>
</evidence>
<dbReference type="PANTHER" id="PTHR19321:SF3">
    <property type="entry name" value="65-KDA MICROTUBULE-ASSOCIATED PROTEIN 8"/>
    <property type="match status" value="1"/>
</dbReference>
<feature type="coiled-coil region" evidence="5">
    <location>
        <begin position="470"/>
        <end position="501"/>
    </location>
</feature>
<gene>
    <name evidence="7" type="ORF">CIPAW_05G110600</name>
    <name evidence="8" type="ORF">I3842_05G108000</name>
</gene>
<proteinExistence type="inferred from homology"/>
<keyword evidence="9" id="KW-1185">Reference proteome</keyword>
<dbReference type="GO" id="GO:0000226">
    <property type="term" value="P:microtubule cytoskeleton organization"/>
    <property type="evidence" value="ECO:0007669"/>
    <property type="project" value="InterPro"/>
</dbReference>
<evidence type="ECO:0000256" key="2">
    <source>
        <dbReference type="ARBA" id="ARBA00006187"/>
    </source>
</evidence>
<evidence type="ECO:0000256" key="4">
    <source>
        <dbReference type="ARBA" id="ARBA00023212"/>
    </source>
</evidence>
<dbReference type="EMBL" id="CM031829">
    <property type="protein sequence ID" value="KAG6712525.1"/>
    <property type="molecule type" value="Genomic_DNA"/>
</dbReference>
<dbReference type="EMBL" id="CM031813">
    <property type="protein sequence ID" value="KAG6653931.1"/>
    <property type="molecule type" value="Genomic_DNA"/>
</dbReference>
<dbReference type="GO" id="GO:0008017">
    <property type="term" value="F:microtubule binding"/>
    <property type="evidence" value="ECO:0007669"/>
    <property type="project" value="InterPro"/>
</dbReference>
<evidence type="ECO:0000256" key="3">
    <source>
        <dbReference type="ARBA" id="ARBA00022701"/>
    </source>
</evidence>
<dbReference type="Pfam" id="PF03999">
    <property type="entry name" value="MAP65_ASE1"/>
    <property type="match status" value="1"/>
</dbReference>
<keyword evidence="4" id="KW-0963">Cytoplasm</keyword>
<reference evidence="7" key="1">
    <citation type="submission" date="2020-12" db="EMBL/GenBank/DDBJ databases">
        <title>WGS assembly of Carya illinoinensis cv. Pawnee.</title>
        <authorList>
            <person name="Platts A."/>
            <person name="Shu S."/>
            <person name="Wright S."/>
            <person name="Barry K."/>
            <person name="Edger P."/>
            <person name="Pires J.C."/>
            <person name="Schmutz J."/>
        </authorList>
    </citation>
    <scope>NUCLEOTIDE SEQUENCE</scope>
    <source>
        <tissue evidence="7">Leaf</tissue>
    </source>
</reference>
<accession>A0A8T1QHZ5</accession>
<evidence type="ECO:0000313" key="7">
    <source>
        <dbReference type="EMBL" id="KAG6653931.1"/>
    </source>
</evidence>
<dbReference type="Proteomes" id="UP000811246">
    <property type="component" value="Chromosome 5"/>
</dbReference>
<dbReference type="InterPro" id="IPR007145">
    <property type="entry name" value="MAP65_Ase1_PRC1"/>
</dbReference>
<evidence type="ECO:0000313" key="9">
    <source>
        <dbReference type="Proteomes" id="UP000811609"/>
    </source>
</evidence>
<comment type="similarity">
    <text evidence="2">Belongs to the MAP65/ASE1 family.</text>
</comment>
<comment type="caution">
    <text evidence="7">The sequence shown here is derived from an EMBL/GenBank/DDBJ whole genome shotgun (WGS) entry which is preliminary data.</text>
</comment>
<dbReference type="AlphaFoldDB" id="A0A8T1QHZ5"/>
<feature type="region of interest" description="Disordered" evidence="6">
    <location>
        <begin position="513"/>
        <end position="532"/>
    </location>
</feature>
<keyword evidence="3" id="KW-0493">Microtubule</keyword>
<keyword evidence="4" id="KW-0206">Cytoskeleton</keyword>
<organism evidence="7 9">
    <name type="scientific">Carya illinoinensis</name>
    <name type="common">Pecan</name>
    <dbReference type="NCBI Taxonomy" id="32201"/>
    <lineage>
        <taxon>Eukaryota</taxon>
        <taxon>Viridiplantae</taxon>
        <taxon>Streptophyta</taxon>
        <taxon>Embryophyta</taxon>
        <taxon>Tracheophyta</taxon>
        <taxon>Spermatophyta</taxon>
        <taxon>Magnoliopsida</taxon>
        <taxon>eudicotyledons</taxon>
        <taxon>Gunneridae</taxon>
        <taxon>Pentapetalae</taxon>
        <taxon>rosids</taxon>
        <taxon>fabids</taxon>
        <taxon>Fagales</taxon>
        <taxon>Juglandaceae</taxon>
        <taxon>Carya</taxon>
    </lineage>
</organism>
<protein>
    <recommendedName>
        <fullName evidence="10">65-kDa microtubule-associated protein 8</fullName>
    </recommendedName>
</protein>
<reference evidence="8" key="2">
    <citation type="submission" date="2021-01" db="EMBL/GenBank/DDBJ databases">
        <authorList>
            <person name="Lovell J.T."/>
            <person name="Bentley N."/>
            <person name="Bhattarai G."/>
            <person name="Jenkins J.W."/>
            <person name="Sreedasyam A."/>
            <person name="Alarcon Y."/>
            <person name="Bock C."/>
            <person name="Boston L."/>
            <person name="Carlson J."/>
            <person name="Cervantes K."/>
            <person name="Clermont K."/>
            <person name="Krom N."/>
            <person name="Kubenka K."/>
            <person name="Mamidi S."/>
            <person name="Mattison C."/>
            <person name="Monteros M."/>
            <person name="Pisani C."/>
            <person name="Plott C."/>
            <person name="Rajasekar S."/>
            <person name="Rhein H.S."/>
            <person name="Rohla C."/>
            <person name="Song M."/>
            <person name="Hilaire R.S."/>
            <person name="Shu S."/>
            <person name="Wells L."/>
            <person name="Wang X."/>
            <person name="Webber J."/>
            <person name="Heerema R.J."/>
            <person name="Klein P."/>
            <person name="Conner P."/>
            <person name="Grauke L."/>
            <person name="Grimwood J."/>
            <person name="Schmutz J."/>
            <person name="Randall J.J."/>
        </authorList>
    </citation>
    <scope>NUCLEOTIDE SEQUENCE</scope>
    <source>
        <tissue evidence="8">Leaf</tissue>
    </source>
</reference>
<dbReference type="Proteomes" id="UP000811609">
    <property type="component" value="Chromosome 5"/>
</dbReference>
<evidence type="ECO:0000256" key="5">
    <source>
        <dbReference type="SAM" id="Coils"/>
    </source>
</evidence>
<dbReference type="GO" id="GO:0005737">
    <property type="term" value="C:cytoplasm"/>
    <property type="evidence" value="ECO:0007669"/>
    <property type="project" value="TreeGrafter"/>
</dbReference>
<name>A0A8T1QHZ5_CARIL</name>
<dbReference type="PANTHER" id="PTHR19321">
    <property type="entry name" value="PROTEIN REGULATOR OF CYTOKINESIS 1 PRC1-RELATED"/>
    <property type="match status" value="1"/>
</dbReference>
<sequence length="599" mass="68573">MDNQIGSFQAPGRMGSSAVLETSCGYLLQELKIIWDEVGEDQFEREKVLLDLEQECLEVYRRKVDRANISRARLHQELAEAEAEFTHLLLSLGERSLPGRPEKMTGTLKEQLDSITPALREMRLRKEERVNQFRAVQGQIQKTSAEIAGQSEYHDLSSIVMVNENDLSLKKLEEYQVELQRLHNEKNESLQRVEKYIDKIHNLSAILGTDSSMIITKVHPSLNELSGMSKNISESILAKLNNTVESLEEEKQKRLEKLCQLGRALTNLWNLMDAPFSDRQLFSHVTDLLSVSSKDVSDPGSLTLVIIQQAEAEVKRLDHLKASKMKELFLKKHNELEEICNKSHMEIPSQSEMDNIINLLNSGEIDHANLLMSMDEQISRAKEEASSRKAIMEKVEKWILARDEELWLEEYNRDENRYSVSRGAHKNLRRAERARITANKIPALVYLLIAKTKSWEEERKKVFLYDEVPLLAILEEYNMLIQEKEEEKQRQREKKKVQSQVVVEKENLFVSRPGTSNRRLSNRSLNGGFSNGIPSNRRLSQGIQRVGSNNIYSATQGMSLMKEGKIAQVEGMFDRPSLPSRLRDETASVVSTFSGPISP</sequence>
<evidence type="ECO:0000256" key="1">
    <source>
        <dbReference type="ARBA" id="ARBA00004245"/>
    </source>
</evidence>
<feature type="coiled-coil region" evidence="5">
    <location>
        <begin position="57"/>
        <end position="84"/>
    </location>
</feature>
<feature type="coiled-coil region" evidence="5">
    <location>
        <begin position="165"/>
        <end position="199"/>
    </location>
</feature>
<evidence type="ECO:0008006" key="10">
    <source>
        <dbReference type="Google" id="ProtNLM"/>
    </source>
</evidence>
<feature type="coiled-coil region" evidence="5">
    <location>
        <begin position="230"/>
        <end position="257"/>
    </location>
</feature>
<evidence type="ECO:0000256" key="6">
    <source>
        <dbReference type="SAM" id="MobiDB-lite"/>
    </source>
</evidence>
<keyword evidence="5" id="KW-0175">Coiled coil</keyword>
<comment type="subcellular location">
    <subcellularLocation>
        <location evidence="1">Cytoplasm</location>
        <location evidence="1">Cytoskeleton</location>
    </subcellularLocation>
</comment>
<dbReference type="GO" id="GO:0005874">
    <property type="term" value="C:microtubule"/>
    <property type="evidence" value="ECO:0007669"/>
    <property type="project" value="UniProtKB-KW"/>
</dbReference>